<dbReference type="GO" id="GO:0006094">
    <property type="term" value="P:gluconeogenesis"/>
    <property type="evidence" value="ECO:0007669"/>
    <property type="project" value="TreeGrafter"/>
</dbReference>
<dbReference type="FunFam" id="2.40.50.100:FF:000003">
    <property type="entry name" value="Acetyl-CoA carboxylase biotin carboxyl carrier protein"/>
    <property type="match status" value="1"/>
</dbReference>
<organism evidence="3">
    <name type="scientific">bioreactor metagenome</name>
    <dbReference type="NCBI Taxonomy" id="1076179"/>
    <lineage>
        <taxon>unclassified sequences</taxon>
        <taxon>metagenomes</taxon>
        <taxon>ecological metagenomes</taxon>
    </lineage>
</organism>
<sequence length="122" mass="13309">MVKLVEVQKTDLEGNKTLVFEVNGNRREIKMFDKAYGQTNKVDPALMADPGNINEIGASIPGIVSKIVVAEGDEVKENQSLIIIEAMKMETNISALVSGKIEKILVKEGQQIKSGQLLIEIA</sequence>
<evidence type="ECO:0000313" key="3">
    <source>
        <dbReference type="EMBL" id="MPM61860.1"/>
    </source>
</evidence>
<keyword evidence="1" id="KW-0092">Biotin</keyword>
<evidence type="ECO:0000256" key="1">
    <source>
        <dbReference type="ARBA" id="ARBA00023267"/>
    </source>
</evidence>
<dbReference type="SUPFAM" id="SSF51230">
    <property type="entry name" value="Single hybrid motif"/>
    <property type="match status" value="1"/>
</dbReference>
<dbReference type="AlphaFoldDB" id="A0A645B8S6"/>
<dbReference type="InterPro" id="IPR055268">
    <property type="entry name" value="PCB-like"/>
</dbReference>
<dbReference type="Gene3D" id="2.40.50.100">
    <property type="match status" value="1"/>
</dbReference>
<proteinExistence type="predicted"/>
<accession>A0A645B8S6</accession>
<dbReference type="PROSITE" id="PS00188">
    <property type="entry name" value="BIOTIN"/>
    <property type="match status" value="1"/>
</dbReference>
<name>A0A645B8S6_9ZZZZ</name>
<dbReference type="GO" id="GO:0005737">
    <property type="term" value="C:cytoplasm"/>
    <property type="evidence" value="ECO:0007669"/>
    <property type="project" value="TreeGrafter"/>
</dbReference>
<dbReference type="InterPro" id="IPR000089">
    <property type="entry name" value="Biotin_lipoyl"/>
</dbReference>
<dbReference type="PROSITE" id="PS50968">
    <property type="entry name" value="BIOTINYL_LIPOYL"/>
    <property type="match status" value="1"/>
</dbReference>
<protein>
    <recommendedName>
        <fullName evidence="2">Lipoyl-binding domain-containing protein</fullName>
    </recommendedName>
</protein>
<evidence type="ECO:0000259" key="2">
    <source>
        <dbReference type="PROSITE" id="PS50968"/>
    </source>
</evidence>
<dbReference type="PANTHER" id="PTHR43778">
    <property type="entry name" value="PYRUVATE CARBOXYLASE"/>
    <property type="match status" value="1"/>
</dbReference>
<feature type="domain" description="Lipoyl-binding" evidence="2">
    <location>
        <begin position="44"/>
        <end position="122"/>
    </location>
</feature>
<gene>
    <name evidence="3" type="ORF">SDC9_108723</name>
</gene>
<dbReference type="GO" id="GO:0004736">
    <property type="term" value="F:pyruvate carboxylase activity"/>
    <property type="evidence" value="ECO:0007669"/>
    <property type="project" value="TreeGrafter"/>
</dbReference>
<dbReference type="CDD" id="cd06850">
    <property type="entry name" value="biotinyl_domain"/>
    <property type="match status" value="1"/>
</dbReference>
<comment type="caution">
    <text evidence="3">The sequence shown here is derived from an EMBL/GenBank/DDBJ whole genome shotgun (WGS) entry which is preliminary data.</text>
</comment>
<dbReference type="Pfam" id="PF00364">
    <property type="entry name" value="Biotin_lipoyl"/>
    <property type="match status" value="1"/>
</dbReference>
<dbReference type="Gene3D" id="3.10.600.10">
    <property type="entry name" value="pyruvate carboxylase f1077a mutant domain"/>
    <property type="match status" value="1"/>
</dbReference>
<dbReference type="InterPro" id="IPR011053">
    <property type="entry name" value="Single_hybrid_motif"/>
</dbReference>
<reference evidence="3" key="1">
    <citation type="submission" date="2019-08" db="EMBL/GenBank/DDBJ databases">
        <authorList>
            <person name="Kucharzyk K."/>
            <person name="Murdoch R.W."/>
            <person name="Higgins S."/>
            <person name="Loffler F."/>
        </authorList>
    </citation>
    <scope>NUCLEOTIDE SEQUENCE</scope>
</reference>
<dbReference type="InterPro" id="IPR001882">
    <property type="entry name" value="Biotin_BS"/>
</dbReference>
<dbReference type="EMBL" id="VSSQ01018561">
    <property type="protein sequence ID" value="MPM61860.1"/>
    <property type="molecule type" value="Genomic_DNA"/>
</dbReference>
<dbReference type="PANTHER" id="PTHR43778:SF2">
    <property type="entry name" value="PYRUVATE CARBOXYLASE, MITOCHONDRIAL"/>
    <property type="match status" value="1"/>
</dbReference>